<dbReference type="Pfam" id="PF13638">
    <property type="entry name" value="PIN_4"/>
    <property type="match status" value="1"/>
</dbReference>
<dbReference type="EMBL" id="CP158357">
    <property type="protein sequence ID" value="XBX78703.1"/>
    <property type="molecule type" value="Genomic_DNA"/>
</dbReference>
<evidence type="ECO:0000259" key="5">
    <source>
        <dbReference type="Pfam" id="PF13638"/>
    </source>
</evidence>
<dbReference type="GO" id="GO:0004518">
    <property type="term" value="F:nuclease activity"/>
    <property type="evidence" value="ECO:0007669"/>
    <property type="project" value="UniProtKB-KW"/>
</dbReference>
<proteinExistence type="predicted"/>
<dbReference type="SUPFAM" id="SSF88723">
    <property type="entry name" value="PIN domain-like"/>
    <property type="match status" value="1"/>
</dbReference>
<evidence type="ECO:0000256" key="3">
    <source>
        <dbReference type="ARBA" id="ARBA00022801"/>
    </source>
</evidence>
<dbReference type="InterPro" id="IPR029060">
    <property type="entry name" value="PIN-like_dom_sf"/>
</dbReference>
<feature type="domain" description="PIN" evidence="5">
    <location>
        <begin position="125"/>
        <end position="256"/>
    </location>
</feature>
<dbReference type="GO" id="GO:0046872">
    <property type="term" value="F:metal ion binding"/>
    <property type="evidence" value="ECO:0007669"/>
    <property type="project" value="UniProtKB-KW"/>
</dbReference>
<keyword evidence="1" id="KW-0540">Nuclease</keyword>
<keyword evidence="3" id="KW-0378">Hydrolase</keyword>
<evidence type="ECO:0000256" key="1">
    <source>
        <dbReference type="ARBA" id="ARBA00022722"/>
    </source>
</evidence>
<dbReference type="GO" id="GO:0016787">
    <property type="term" value="F:hydrolase activity"/>
    <property type="evidence" value="ECO:0007669"/>
    <property type="project" value="UniProtKB-KW"/>
</dbReference>
<keyword evidence="2" id="KW-0479">Metal-binding</keyword>
<dbReference type="Gene3D" id="3.40.50.1010">
    <property type="entry name" value="5'-nuclease"/>
    <property type="match status" value="1"/>
</dbReference>
<organism evidence="6">
    <name type="scientific">Microbacterium sp. A8/3-1</name>
    <dbReference type="NCBI Taxonomy" id="3160749"/>
    <lineage>
        <taxon>Bacteria</taxon>
        <taxon>Bacillati</taxon>
        <taxon>Actinomycetota</taxon>
        <taxon>Actinomycetes</taxon>
        <taxon>Micrococcales</taxon>
        <taxon>Microbacteriaceae</taxon>
        <taxon>Microbacterium</taxon>
    </lineage>
</organism>
<evidence type="ECO:0000313" key="6">
    <source>
        <dbReference type="EMBL" id="XBX78703.1"/>
    </source>
</evidence>
<dbReference type="AlphaFoldDB" id="A0AAU7VWX8"/>
<name>A0AAU7VWX8_9MICO</name>
<gene>
    <name evidence="6" type="ORF">ABS642_01025</name>
</gene>
<protein>
    <submittedName>
        <fullName evidence="6">PIN domain-containing protein</fullName>
    </submittedName>
</protein>
<dbReference type="InterPro" id="IPR002716">
    <property type="entry name" value="PIN_dom"/>
</dbReference>
<evidence type="ECO:0000256" key="4">
    <source>
        <dbReference type="ARBA" id="ARBA00022842"/>
    </source>
</evidence>
<sequence length="276" mass="31235">MTWHFLTRGASVTTVQERFAALLAEASSITSASRVDQVVIAQRYLRWCEQVELHLQTSFADPVLTRDLYTPRHWQIRAIDSTTRMAFGMIEGELRDQVRVLEALRDQIEHYSGMARPDDGESLVLLDTNVYLHGQPFENVRWQRHMKSKQVRLLMPLIIVDELDKHKDRYPSARSVLRALDSLFGGATSLAALPVRDGVTLQVLDEPAGHNRLGRADDEIVRQASYLSVVTESTVTLITRDRGMRIRALASGIDARMLPAELDRRKADDSTESDAQ</sequence>
<dbReference type="RefSeq" id="WP_350351930.1">
    <property type="nucleotide sequence ID" value="NZ_CP158357.1"/>
</dbReference>
<keyword evidence="4" id="KW-0460">Magnesium</keyword>
<evidence type="ECO:0000256" key="2">
    <source>
        <dbReference type="ARBA" id="ARBA00022723"/>
    </source>
</evidence>
<reference evidence="6" key="1">
    <citation type="submission" date="2024-06" db="EMBL/GenBank/DDBJ databases">
        <title>Draft genome sequence of Microbacterium sp. strain A8/3-1, isolated from Oxytropis tragacanthoides Fisch. ex DC. Root nodules in the Altai region of Russia.</title>
        <authorList>
            <person name="Sazanova A."/>
            <person name="Guro P."/>
            <person name="Kuznetsova I."/>
            <person name="Belimov A."/>
            <person name="Safronova V."/>
        </authorList>
    </citation>
    <scope>NUCLEOTIDE SEQUENCE</scope>
    <source>
        <strain evidence="6">A8/3-1</strain>
    </source>
</reference>
<accession>A0AAU7VWX8</accession>